<gene>
    <name evidence="2" type="ORF">QNI29_19030</name>
</gene>
<dbReference type="RefSeq" id="WP_231417821.1">
    <property type="nucleotide sequence ID" value="NZ_CP126446.1"/>
</dbReference>
<evidence type="ECO:0000313" key="3">
    <source>
        <dbReference type="Proteomes" id="UP001236652"/>
    </source>
</evidence>
<protein>
    <submittedName>
        <fullName evidence="2">Uncharacterized protein</fullName>
    </submittedName>
</protein>
<dbReference type="EMBL" id="CP126446">
    <property type="protein sequence ID" value="WIF97794.1"/>
    <property type="molecule type" value="Genomic_DNA"/>
</dbReference>
<accession>A0ABY8UZI3</accession>
<name>A0ABY8UZI3_9BACI</name>
<keyword evidence="3" id="KW-1185">Reference proteome</keyword>
<keyword evidence="1" id="KW-0732">Signal</keyword>
<organism evidence="2 3">
    <name type="scientific">Pontibacillus chungwhensis</name>
    <dbReference type="NCBI Taxonomy" id="265426"/>
    <lineage>
        <taxon>Bacteria</taxon>
        <taxon>Bacillati</taxon>
        <taxon>Bacillota</taxon>
        <taxon>Bacilli</taxon>
        <taxon>Bacillales</taxon>
        <taxon>Bacillaceae</taxon>
        <taxon>Pontibacillus</taxon>
    </lineage>
</organism>
<dbReference type="Proteomes" id="UP001236652">
    <property type="component" value="Chromosome"/>
</dbReference>
<proteinExistence type="predicted"/>
<evidence type="ECO:0000313" key="2">
    <source>
        <dbReference type="EMBL" id="WIF97794.1"/>
    </source>
</evidence>
<feature type="chain" id="PRO_5046408838" evidence="1">
    <location>
        <begin position="21"/>
        <end position="49"/>
    </location>
</feature>
<feature type="signal peptide" evidence="1">
    <location>
        <begin position="1"/>
        <end position="20"/>
    </location>
</feature>
<reference evidence="2 3" key="1">
    <citation type="submission" date="2023-05" db="EMBL/GenBank/DDBJ databases">
        <title>Comparative genomics reveals the evidence of polycyclic aromatic hydrocarbons degradation in moderately halophilic genus Pontibacillus.</title>
        <authorList>
            <person name="Yang H."/>
            <person name="Qian Z."/>
        </authorList>
    </citation>
    <scope>NUCLEOTIDE SEQUENCE [LARGE SCALE GENOMIC DNA]</scope>
    <source>
        <strain evidence="3">HN14</strain>
    </source>
</reference>
<evidence type="ECO:0000256" key="1">
    <source>
        <dbReference type="SAM" id="SignalP"/>
    </source>
</evidence>
<sequence>MTQLYVFHLKVMYFHTSALAGLQAPLTVDQVDQFGNDQQSNALFKFMIN</sequence>